<dbReference type="PRINTS" id="PR00080">
    <property type="entry name" value="SDRFAMILY"/>
</dbReference>
<dbReference type="InterPro" id="IPR002347">
    <property type="entry name" value="SDR_fam"/>
</dbReference>
<dbReference type="PANTHER" id="PTHR48107:SF16">
    <property type="entry name" value="NADPH-DEPENDENT ALDEHYDE REDUCTASE 1, CHLOROPLASTIC"/>
    <property type="match status" value="1"/>
</dbReference>
<reference evidence="4" key="1">
    <citation type="submission" date="2021-03" db="EMBL/GenBank/DDBJ databases">
        <title>Comparative Genomics and Metabolomics in the genus Turicibacter.</title>
        <authorList>
            <person name="Maki J."/>
            <person name="Looft T."/>
        </authorList>
    </citation>
    <scope>NUCLEOTIDE SEQUENCE</scope>
    <source>
        <strain evidence="4">ISU324</strain>
    </source>
</reference>
<dbReference type="InterPro" id="IPR036291">
    <property type="entry name" value="NAD(P)-bd_dom_sf"/>
</dbReference>
<dbReference type="Pfam" id="PF13561">
    <property type="entry name" value="adh_short_C2"/>
    <property type="match status" value="1"/>
</dbReference>
<dbReference type="GO" id="GO:0008206">
    <property type="term" value="P:bile acid metabolic process"/>
    <property type="evidence" value="ECO:0007669"/>
    <property type="project" value="UniProtKB-ARBA"/>
</dbReference>
<organism evidence="4 5">
    <name type="scientific">Turicibacter bilis</name>
    <dbReference type="NCBI Taxonomy" id="2735723"/>
    <lineage>
        <taxon>Bacteria</taxon>
        <taxon>Bacillati</taxon>
        <taxon>Bacillota</taxon>
        <taxon>Erysipelotrichia</taxon>
        <taxon>Erysipelotrichales</taxon>
        <taxon>Turicibacteraceae</taxon>
        <taxon>Turicibacter</taxon>
    </lineage>
</organism>
<dbReference type="Gene3D" id="3.40.50.720">
    <property type="entry name" value="NAD(P)-binding Rossmann-like Domain"/>
    <property type="match status" value="1"/>
</dbReference>
<name>A0A9Q9CEX6_9FIRM</name>
<feature type="compositionally biased region" description="Polar residues" evidence="3">
    <location>
        <begin position="1"/>
        <end position="20"/>
    </location>
</feature>
<dbReference type="PRINTS" id="PR00081">
    <property type="entry name" value="GDHRDH"/>
</dbReference>
<keyword evidence="2" id="KW-0560">Oxidoreductase</keyword>
<dbReference type="RefSeq" id="WP_212724223.1">
    <property type="nucleotide sequence ID" value="NZ_CP071250.1"/>
</dbReference>
<dbReference type="PROSITE" id="PS00061">
    <property type="entry name" value="ADH_SHORT"/>
    <property type="match status" value="1"/>
</dbReference>
<dbReference type="AlphaFoldDB" id="A0A9Q9CEX6"/>
<dbReference type="CDD" id="cd05355">
    <property type="entry name" value="SDR_c1"/>
    <property type="match status" value="1"/>
</dbReference>
<proteinExistence type="inferred from homology"/>
<dbReference type="SUPFAM" id="SSF51735">
    <property type="entry name" value="NAD(P)-binding Rossmann-fold domains"/>
    <property type="match status" value="1"/>
</dbReference>
<evidence type="ECO:0000256" key="1">
    <source>
        <dbReference type="ARBA" id="ARBA00006484"/>
    </source>
</evidence>
<dbReference type="Proteomes" id="UP001058072">
    <property type="component" value="Chromosome"/>
</dbReference>
<dbReference type="PANTHER" id="PTHR48107">
    <property type="entry name" value="NADPH-DEPENDENT ALDEHYDE REDUCTASE-LIKE PROTEIN, CHLOROPLASTIC-RELATED"/>
    <property type="match status" value="1"/>
</dbReference>
<dbReference type="GO" id="GO:0016614">
    <property type="term" value="F:oxidoreductase activity, acting on CH-OH group of donors"/>
    <property type="evidence" value="ECO:0007669"/>
    <property type="project" value="UniProtKB-ARBA"/>
</dbReference>
<dbReference type="EMBL" id="CP071250">
    <property type="protein sequence ID" value="UUF07699.1"/>
    <property type="molecule type" value="Genomic_DNA"/>
</dbReference>
<dbReference type="InterPro" id="IPR020904">
    <property type="entry name" value="Sc_DH/Rdtase_CS"/>
</dbReference>
<comment type="similarity">
    <text evidence="1">Belongs to the short-chain dehydrogenases/reductases (SDR) family.</text>
</comment>
<evidence type="ECO:0000313" key="5">
    <source>
        <dbReference type="Proteomes" id="UP001058072"/>
    </source>
</evidence>
<dbReference type="NCBIfam" id="NF005214">
    <property type="entry name" value="PRK06701.1"/>
    <property type="match status" value="1"/>
</dbReference>
<evidence type="ECO:0000256" key="3">
    <source>
        <dbReference type="SAM" id="MobiDB-lite"/>
    </source>
</evidence>
<sequence length="291" mass="31349">MTSPCSQFPKTAKPQTQTKQPGIESQMDPKPIYDHPEYNNGSGRLKNKVAIITGGDSGIGRAVALAFAKEGAKVVVVYYDETEDANETKQAIEQAHGECLLIQGDLTNPSFAQDIVNQTLAKFNQINILVNNAAVQYPQNEITQIKDEDLHKTFAVNYFGTFYLTRAVVPHLTEGDSIINTTSVTAYEGNETLLDYSSTKGALTAFTRSLASNLAKKGIRVNAVAPGPIWTPLIPASFDAQKVSQHGANVPMKRMGQPVELAGAYVLLASNEGSYMSGITIHVNGGTIINC</sequence>
<evidence type="ECO:0000313" key="4">
    <source>
        <dbReference type="EMBL" id="UUF07699.1"/>
    </source>
</evidence>
<accession>A0A9Q9CEX6</accession>
<gene>
    <name evidence="4" type="ORF">J0J70_08690</name>
</gene>
<evidence type="ECO:0000256" key="2">
    <source>
        <dbReference type="ARBA" id="ARBA00023002"/>
    </source>
</evidence>
<dbReference type="FunFam" id="3.40.50.720:FF:000084">
    <property type="entry name" value="Short-chain dehydrogenase reductase"/>
    <property type="match status" value="1"/>
</dbReference>
<feature type="region of interest" description="Disordered" evidence="3">
    <location>
        <begin position="1"/>
        <end position="40"/>
    </location>
</feature>
<protein>
    <submittedName>
        <fullName evidence="4">SDR family oxidoreductase</fullName>
    </submittedName>
</protein>